<protein>
    <recommendedName>
        <fullName evidence="3">F-box domain-containing protein</fullName>
    </recommendedName>
</protein>
<dbReference type="Proteomes" id="UP000559027">
    <property type="component" value="Unassembled WGS sequence"/>
</dbReference>
<proteinExistence type="predicted"/>
<dbReference type="OrthoDB" id="3248197at2759"/>
<dbReference type="Gene3D" id="3.80.10.10">
    <property type="entry name" value="Ribonuclease Inhibitor"/>
    <property type="match status" value="1"/>
</dbReference>
<evidence type="ECO:0000313" key="1">
    <source>
        <dbReference type="EMBL" id="KAF5347270.1"/>
    </source>
</evidence>
<dbReference type="AlphaFoldDB" id="A0A8H5CSU5"/>
<gene>
    <name evidence="1" type="ORF">D9756_009987</name>
</gene>
<dbReference type="Gene3D" id="1.20.1280.50">
    <property type="match status" value="1"/>
</dbReference>
<dbReference type="InterPro" id="IPR032675">
    <property type="entry name" value="LRR_dom_sf"/>
</dbReference>
<accession>A0A8H5CSU5</accession>
<sequence>MSLETGLDKLQALEDDICRLQERCSSLLLDQKAILTFIECYKALLSPFNKVPSDVLREIFYHCLPVAHNAITSIHEPPLCLGQVSRRWRDIVYSTPKLWTSLHLVAIPLDSPPSPIQRALLDAIESWLSRSGALTLSISLYHDVPSLVGERTTNSQVQPFLDIIARHAHRWKSVHFTCRDVDWIEMLGQFHFSDVPMLEYLHLIDYEQSSSWTTPEEPGVITALARGDGILRAPRLHSLALPSYLAHNLQGDMQWQHLTVLDITYRVFYLDEFAKIASQCRNLIECTIAFTYATSSWDDGAWLSSSSNAFLPPSFPFLLEIPSLRSLAILAKPTNDYAVCDLFERISTPALVHLTWERSLHSSEESYVSWLEERMVQSLTVFLSRLIDPLEELDLSLDPVTDQTLVDILVLVPQLKRLALGGSLPPPEPVSIWAPSVSPWPRCYLGDLILDKFTPGINENGEVEWKDSSGLTEHRAVACLCPNLEVVLFQGVVFTHGPVTKFLRSRTSSHRQNGIARLRKVTIIFNSCMSQPTEMSEGEDEHVIEADLMRLEREMEIQIYLEYRPQSTVFIDPPHSYSSYEGIISAIGNSSFQRFFIQ</sequence>
<organism evidence="1 2">
    <name type="scientific">Leucocoprinus leucothites</name>
    <dbReference type="NCBI Taxonomy" id="201217"/>
    <lineage>
        <taxon>Eukaryota</taxon>
        <taxon>Fungi</taxon>
        <taxon>Dikarya</taxon>
        <taxon>Basidiomycota</taxon>
        <taxon>Agaricomycotina</taxon>
        <taxon>Agaricomycetes</taxon>
        <taxon>Agaricomycetidae</taxon>
        <taxon>Agaricales</taxon>
        <taxon>Agaricineae</taxon>
        <taxon>Agaricaceae</taxon>
        <taxon>Leucocoprinus</taxon>
    </lineage>
</organism>
<name>A0A8H5CSU5_9AGAR</name>
<evidence type="ECO:0008006" key="3">
    <source>
        <dbReference type="Google" id="ProtNLM"/>
    </source>
</evidence>
<reference evidence="1 2" key="1">
    <citation type="journal article" date="2020" name="ISME J.">
        <title>Uncovering the hidden diversity of litter-decomposition mechanisms in mushroom-forming fungi.</title>
        <authorList>
            <person name="Floudas D."/>
            <person name="Bentzer J."/>
            <person name="Ahren D."/>
            <person name="Johansson T."/>
            <person name="Persson P."/>
            <person name="Tunlid A."/>
        </authorList>
    </citation>
    <scope>NUCLEOTIDE SEQUENCE [LARGE SCALE GENOMIC DNA]</scope>
    <source>
        <strain evidence="1 2">CBS 146.42</strain>
    </source>
</reference>
<comment type="caution">
    <text evidence="1">The sequence shown here is derived from an EMBL/GenBank/DDBJ whole genome shotgun (WGS) entry which is preliminary data.</text>
</comment>
<evidence type="ECO:0000313" key="2">
    <source>
        <dbReference type="Proteomes" id="UP000559027"/>
    </source>
</evidence>
<dbReference type="EMBL" id="JAACJO010000026">
    <property type="protein sequence ID" value="KAF5347270.1"/>
    <property type="molecule type" value="Genomic_DNA"/>
</dbReference>
<keyword evidence="2" id="KW-1185">Reference proteome</keyword>